<name>A0ABW0NFG8_9BURK</name>
<dbReference type="EMBL" id="JBHSMF010000009">
    <property type="protein sequence ID" value="MFC5499381.1"/>
    <property type="molecule type" value="Genomic_DNA"/>
</dbReference>
<proteinExistence type="inferred from homology"/>
<gene>
    <name evidence="3" type="ORF">ACFPOE_17685</name>
</gene>
<evidence type="ECO:0000259" key="2">
    <source>
        <dbReference type="Pfam" id="PF00582"/>
    </source>
</evidence>
<dbReference type="PANTHER" id="PTHR46268:SF6">
    <property type="entry name" value="UNIVERSAL STRESS PROTEIN UP12"/>
    <property type="match status" value="1"/>
</dbReference>
<dbReference type="Pfam" id="PF00582">
    <property type="entry name" value="Usp"/>
    <property type="match status" value="1"/>
</dbReference>
<keyword evidence="4" id="KW-1185">Reference proteome</keyword>
<reference evidence="4" key="1">
    <citation type="journal article" date="2019" name="Int. J. Syst. Evol. Microbiol.">
        <title>The Global Catalogue of Microorganisms (GCM) 10K type strain sequencing project: providing services to taxonomists for standard genome sequencing and annotation.</title>
        <authorList>
            <consortium name="The Broad Institute Genomics Platform"/>
            <consortium name="The Broad Institute Genome Sequencing Center for Infectious Disease"/>
            <person name="Wu L."/>
            <person name="Ma J."/>
        </authorList>
    </citation>
    <scope>NUCLEOTIDE SEQUENCE [LARGE SCALE GENOMIC DNA]</scope>
    <source>
        <strain evidence="4">CCUG 57401</strain>
    </source>
</reference>
<evidence type="ECO:0000256" key="1">
    <source>
        <dbReference type="ARBA" id="ARBA00008791"/>
    </source>
</evidence>
<organism evidence="3 4">
    <name type="scientific">Caenimonas terrae</name>
    <dbReference type="NCBI Taxonomy" id="696074"/>
    <lineage>
        <taxon>Bacteria</taxon>
        <taxon>Pseudomonadati</taxon>
        <taxon>Pseudomonadota</taxon>
        <taxon>Betaproteobacteria</taxon>
        <taxon>Burkholderiales</taxon>
        <taxon>Comamonadaceae</taxon>
        <taxon>Caenimonas</taxon>
    </lineage>
</organism>
<evidence type="ECO:0000313" key="4">
    <source>
        <dbReference type="Proteomes" id="UP001596037"/>
    </source>
</evidence>
<dbReference type="InterPro" id="IPR014729">
    <property type="entry name" value="Rossmann-like_a/b/a_fold"/>
</dbReference>
<comment type="caution">
    <text evidence="3">The sequence shown here is derived from an EMBL/GenBank/DDBJ whole genome shotgun (WGS) entry which is preliminary data.</text>
</comment>
<dbReference type="PANTHER" id="PTHR46268">
    <property type="entry name" value="STRESS RESPONSE PROTEIN NHAX"/>
    <property type="match status" value="1"/>
</dbReference>
<dbReference type="Gene3D" id="3.40.50.620">
    <property type="entry name" value="HUPs"/>
    <property type="match status" value="1"/>
</dbReference>
<dbReference type="SUPFAM" id="SSF52402">
    <property type="entry name" value="Adenine nucleotide alpha hydrolases-like"/>
    <property type="match status" value="1"/>
</dbReference>
<sequence>MFKRILVAVDGSAPSDKALDAALAVAREHGGRVRVLHVAAEMLHVGGSDSDEVLGIGQEAAARVVGRAMATAAAAGIDADKMLFHSFGERLGDIVANAARSWGADLVVVGSHGRQGAGDTPLGSGAGQIIRAAPVPVLVVR</sequence>
<dbReference type="InterPro" id="IPR006015">
    <property type="entry name" value="Universal_stress_UspA"/>
</dbReference>
<protein>
    <submittedName>
        <fullName evidence="3">Universal stress protein</fullName>
    </submittedName>
</protein>
<evidence type="ECO:0000313" key="3">
    <source>
        <dbReference type="EMBL" id="MFC5499381.1"/>
    </source>
</evidence>
<dbReference type="InterPro" id="IPR006016">
    <property type="entry name" value="UspA"/>
</dbReference>
<comment type="similarity">
    <text evidence="1">Belongs to the universal stress protein A family.</text>
</comment>
<dbReference type="RefSeq" id="WP_376851605.1">
    <property type="nucleotide sequence ID" value="NZ_JBHSMF010000009.1"/>
</dbReference>
<feature type="domain" description="UspA" evidence="2">
    <location>
        <begin position="1"/>
        <end position="141"/>
    </location>
</feature>
<dbReference type="PRINTS" id="PR01438">
    <property type="entry name" value="UNVRSLSTRESS"/>
</dbReference>
<dbReference type="Proteomes" id="UP001596037">
    <property type="component" value="Unassembled WGS sequence"/>
</dbReference>
<dbReference type="CDD" id="cd00293">
    <property type="entry name" value="USP-like"/>
    <property type="match status" value="1"/>
</dbReference>
<accession>A0ABW0NFG8</accession>